<dbReference type="Gene3D" id="3.40.50.10190">
    <property type="entry name" value="BRCT domain"/>
    <property type="match status" value="2"/>
</dbReference>
<keyword evidence="3" id="KW-1185">Reference proteome</keyword>
<dbReference type="SUPFAM" id="SSF52113">
    <property type="entry name" value="BRCT domain"/>
    <property type="match status" value="2"/>
</dbReference>
<dbReference type="EMBL" id="CP009403">
    <property type="protein sequence ID" value="AIO02085.1"/>
    <property type="molecule type" value="Genomic_DNA"/>
</dbReference>
<evidence type="ECO:0000259" key="1">
    <source>
        <dbReference type="PROSITE" id="PS50172"/>
    </source>
</evidence>
<accession>A0A088S3B1</accession>
<gene>
    <name evidence="2" type="ORF">LPMP_344660</name>
</gene>
<dbReference type="eggNOG" id="ENOG502RKET">
    <property type="taxonomic scope" value="Eukaryota"/>
</dbReference>
<dbReference type="InterPro" id="IPR001357">
    <property type="entry name" value="BRCT_dom"/>
</dbReference>
<dbReference type="Proteomes" id="UP000063063">
    <property type="component" value="Chromosome 34"/>
</dbReference>
<dbReference type="VEuPathDB" id="TriTrypDB:LPMP_344660"/>
<dbReference type="PROSITE" id="PS50172">
    <property type="entry name" value="BRCT"/>
    <property type="match status" value="1"/>
</dbReference>
<protein>
    <recommendedName>
        <fullName evidence="1">BRCT domain-containing protein</fullName>
    </recommendedName>
</protein>
<name>A0A088S3B1_LEIPA</name>
<evidence type="ECO:0000313" key="3">
    <source>
        <dbReference type="Proteomes" id="UP000063063"/>
    </source>
</evidence>
<dbReference type="AlphaFoldDB" id="A0A088S3B1"/>
<organism evidence="2 3">
    <name type="scientific">Leishmania panamensis</name>
    <dbReference type="NCBI Taxonomy" id="5679"/>
    <lineage>
        <taxon>Eukaryota</taxon>
        <taxon>Discoba</taxon>
        <taxon>Euglenozoa</taxon>
        <taxon>Kinetoplastea</taxon>
        <taxon>Metakinetoplastina</taxon>
        <taxon>Trypanosomatida</taxon>
        <taxon>Trypanosomatidae</taxon>
        <taxon>Leishmaniinae</taxon>
        <taxon>Leishmania</taxon>
        <taxon>Leishmania guyanensis species complex</taxon>
    </lineage>
</organism>
<evidence type="ECO:0000313" key="2">
    <source>
        <dbReference type="EMBL" id="AIO02085.1"/>
    </source>
</evidence>
<dbReference type="GeneID" id="22578971"/>
<dbReference type="VEuPathDB" id="TriTrypDB:LPAL13_340054400"/>
<dbReference type="KEGG" id="lpan:LPMP_344660"/>
<dbReference type="SMART" id="SM00292">
    <property type="entry name" value="BRCT"/>
    <property type="match status" value="2"/>
</dbReference>
<dbReference type="InterPro" id="IPR036420">
    <property type="entry name" value="BRCT_dom_sf"/>
</dbReference>
<feature type="domain" description="BRCT" evidence="1">
    <location>
        <begin position="271"/>
        <end position="373"/>
    </location>
</feature>
<proteinExistence type="predicted"/>
<dbReference type="OrthoDB" id="269279at2759"/>
<reference evidence="2 3" key="1">
    <citation type="journal article" date="2015" name="Sci. Rep.">
        <title>The genome of Leishmania panamensis: insights into genomics of the L. (Viannia) subgenus.</title>
        <authorList>
            <person name="Llanes A."/>
            <person name="Restrepo C.M."/>
            <person name="Vecchio G.D."/>
            <person name="Anguizola F.J."/>
            <person name="Lleonart R."/>
        </authorList>
    </citation>
    <scope>NUCLEOTIDE SEQUENCE [LARGE SCALE GENOMIC DNA]</scope>
    <source>
        <strain evidence="2 3">MHOM/PA/94/PSC-1</strain>
    </source>
</reference>
<sequence length="391" mass="43683">MPEGRAAAVTATSGWVCSNCKVEQAEDNTYCQVCQFARPLDRYGIPQIFSGYFVHFNGIIPRTLMHPSHSVEWRMAERHGATCCTTFDPSVVNIIVYRPGYERSEKCRICIERYSNVSCVPIGWMLDSLLQSRQIHPSLYRLTSVPAVANATVRGTNLPHHHHPFYQINKREYAIATSFPAPETKVAKVKKVKEVEPPTDMEVTTDMGGILPPFFDLQQPQYTVMDVYDAVVACATGMSADTGDDENDKMEVRKTKAGIELISSQQSYNRVNRALFTGMNVVLSPSLTEQKPLLMAIERCGGKITENRGSLEETVQSGVTHIIYHHNDKKDEIMVEAVHLIATTTPGLQLAQSNWLEDCLILGEVLPLQGMYTPTPKLLETLSKKYAKANN</sequence>
<dbReference type="RefSeq" id="XP_010702885.1">
    <property type="nucleotide sequence ID" value="XM_010704583.1"/>
</dbReference>